<accession>A0A8S9J637</accession>
<sequence length="167" mass="19234">MIETLLFGGAIRRIDRNPLELVRYAESECQAWFNANEMLIPAPQELSSEELQVISLDNICTVDGSWTSTAQFSGCDWFWKDSFGKIQLIGTRNLRRREIALHSEVEALRWTMKSMLQHSSCQCFNILQGFDRDVEGAQTWSSFATEHEVIKTLQICFQTSRYLISQS</sequence>
<dbReference type="EMBL" id="QGKW02001660">
    <property type="protein sequence ID" value="KAF2576952.1"/>
    <property type="molecule type" value="Genomic_DNA"/>
</dbReference>
<organism evidence="1 2">
    <name type="scientific">Brassica cretica</name>
    <name type="common">Mustard</name>
    <dbReference type="NCBI Taxonomy" id="69181"/>
    <lineage>
        <taxon>Eukaryota</taxon>
        <taxon>Viridiplantae</taxon>
        <taxon>Streptophyta</taxon>
        <taxon>Embryophyta</taxon>
        <taxon>Tracheophyta</taxon>
        <taxon>Spermatophyta</taxon>
        <taxon>Magnoliopsida</taxon>
        <taxon>eudicotyledons</taxon>
        <taxon>Gunneridae</taxon>
        <taxon>Pentapetalae</taxon>
        <taxon>rosids</taxon>
        <taxon>malvids</taxon>
        <taxon>Brassicales</taxon>
        <taxon>Brassicaceae</taxon>
        <taxon>Brassiceae</taxon>
        <taxon>Brassica</taxon>
    </lineage>
</organism>
<comment type="caution">
    <text evidence="1">The sequence shown here is derived from an EMBL/GenBank/DDBJ whole genome shotgun (WGS) entry which is preliminary data.</text>
</comment>
<reference evidence="1" key="1">
    <citation type="submission" date="2019-12" db="EMBL/GenBank/DDBJ databases">
        <title>Genome sequencing and annotation of Brassica cretica.</title>
        <authorList>
            <person name="Studholme D.J."/>
            <person name="Sarris P.F."/>
        </authorList>
    </citation>
    <scope>NUCLEOTIDE SEQUENCE</scope>
    <source>
        <strain evidence="1">PFS-001/15</strain>
        <tissue evidence="1">Leaf</tissue>
    </source>
</reference>
<gene>
    <name evidence="1" type="ORF">F2Q68_00002101</name>
</gene>
<evidence type="ECO:0000313" key="1">
    <source>
        <dbReference type="EMBL" id="KAF2576952.1"/>
    </source>
</evidence>
<protein>
    <recommendedName>
        <fullName evidence="3">RNase H type-1 domain-containing protein</fullName>
    </recommendedName>
</protein>
<dbReference type="AlphaFoldDB" id="A0A8S9J637"/>
<proteinExistence type="predicted"/>
<evidence type="ECO:0008006" key="3">
    <source>
        <dbReference type="Google" id="ProtNLM"/>
    </source>
</evidence>
<dbReference type="Proteomes" id="UP000712281">
    <property type="component" value="Unassembled WGS sequence"/>
</dbReference>
<name>A0A8S9J637_BRACR</name>
<evidence type="ECO:0000313" key="2">
    <source>
        <dbReference type="Proteomes" id="UP000712281"/>
    </source>
</evidence>